<protein>
    <submittedName>
        <fullName evidence="1">Uncharacterized protein</fullName>
    </submittedName>
</protein>
<dbReference type="EMBL" id="VFWZ01000006">
    <property type="protein sequence ID" value="TPN83888.1"/>
    <property type="molecule type" value="Genomic_DNA"/>
</dbReference>
<proteinExistence type="predicted"/>
<dbReference type="AlphaFoldDB" id="A0A504J7L7"/>
<accession>A0A504J7L7</accession>
<gene>
    <name evidence="1" type="ORF">FHK87_18145</name>
</gene>
<organism evidence="1 2">
    <name type="scientific">Aquimarina algicola</name>
    <dbReference type="NCBI Taxonomy" id="2589995"/>
    <lineage>
        <taxon>Bacteria</taxon>
        <taxon>Pseudomonadati</taxon>
        <taxon>Bacteroidota</taxon>
        <taxon>Flavobacteriia</taxon>
        <taxon>Flavobacteriales</taxon>
        <taxon>Flavobacteriaceae</taxon>
        <taxon>Aquimarina</taxon>
    </lineage>
</organism>
<dbReference type="RefSeq" id="WP_140595194.1">
    <property type="nucleotide sequence ID" value="NZ_VFWZ01000006.1"/>
</dbReference>
<evidence type="ECO:0000313" key="1">
    <source>
        <dbReference type="EMBL" id="TPN83888.1"/>
    </source>
</evidence>
<name>A0A504J7L7_9FLAO</name>
<keyword evidence="2" id="KW-1185">Reference proteome</keyword>
<evidence type="ECO:0000313" key="2">
    <source>
        <dbReference type="Proteomes" id="UP000315540"/>
    </source>
</evidence>
<dbReference type="Proteomes" id="UP000315540">
    <property type="component" value="Unassembled WGS sequence"/>
</dbReference>
<sequence>MNVSLVNQEKYFREFDISFSGIVKEKIHISNGAGIVTLDVSTSDTDTYDVRNEYKSYLCIIQDKKAEVIMNRLFLIRINDSLVIDSNEKKIKLYRDGLIEECWGFQLPVNSTFFYTFVRWKHKL</sequence>
<reference evidence="1 2" key="1">
    <citation type="submission" date="2019-06" db="EMBL/GenBank/DDBJ databases">
        <authorList>
            <person name="Meng X."/>
        </authorList>
    </citation>
    <scope>NUCLEOTIDE SEQUENCE [LARGE SCALE GENOMIC DNA]</scope>
    <source>
        <strain evidence="1 2">M625</strain>
    </source>
</reference>
<comment type="caution">
    <text evidence="1">The sequence shown here is derived from an EMBL/GenBank/DDBJ whole genome shotgun (WGS) entry which is preliminary data.</text>
</comment>